<dbReference type="RefSeq" id="WP_211560133.1">
    <property type="nucleotide sequence ID" value="NZ_JAGVRK010000001.1"/>
</dbReference>
<dbReference type="SUPFAM" id="SSF53474">
    <property type="entry name" value="alpha/beta-Hydrolases"/>
    <property type="match status" value="1"/>
</dbReference>
<keyword evidence="3" id="KW-1185">Reference proteome</keyword>
<dbReference type="PANTHER" id="PTHR45856">
    <property type="entry name" value="ALPHA/BETA-HYDROLASES SUPERFAMILY PROTEIN"/>
    <property type="match status" value="1"/>
</dbReference>
<organism evidence="2 3">
    <name type="scientific">Metabacillus flavus</name>
    <dbReference type="NCBI Taxonomy" id="2823519"/>
    <lineage>
        <taxon>Bacteria</taxon>
        <taxon>Bacillati</taxon>
        <taxon>Bacillota</taxon>
        <taxon>Bacilli</taxon>
        <taxon>Bacillales</taxon>
        <taxon>Bacillaceae</taxon>
        <taxon>Metabacillus</taxon>
    </lineage>
</organism>
<accession>A0ABS5LIJ0</accession>
<protein>
    <submittedName>
        <fullName evidence="2">Lipase family protein</fullName>
    </submittedName>
</protein>
<proteinExistence type="predicted"/>
<gene>
    <name evidence="2" type="ORF">J9317_15570</name>
</gene>
<dbReference type="InterPro" id="IPR002921">
    <property type="entry name" value="Fungal_lipase-type"/>
</dbReference>
<name>A0ABS5LIJ0_9BACI</name>
<evidence type="ECO:0000259" key="1">
    <source>
        <dbReference type="Pfam" id="PF01764"/>
    </source>
</evidence>
<evidence type="ECO:0000313" key="2">
    <source>
        <dbReference type="EMBL" id="MBS2970189.1"/>
    </source>
</evidence>
<dbReference type="Proteomes" id="UP000682403">
    <property type="component" value="Unassembled WGS sequence"/>
</dbReference>
<evidence type="ECO:0000313" key="3">
    <source>
        <dbReference type="Proteomes" id="UP000682403"/>
    </source>
</evidence>
<dbReference type="InterPro" id="IPR051218">
    <property type="entry name" value="Sec_MonoDiacylglyc_Lipase"/>
</dbReference>
<dbReference type="Gene3D" id="3.40.50.1820">
    <property type="entry name" value="alpha/beta hydrolase"/>
    <property type="match status" value="1"/>
</dbReference>
<reference evidence="2 3" key="1">
    <citation type="submission" date="2021-04" db="EMBL/GenBank/DDBJ databases">
        <title>Metabacillus sp. strain KIGAM252 whole genome sequence.</title>
        <authorList>
            <person name="Seo M.-J."/>
            <person name="Cho E.-S."/>
            <person name="Hwang C.Y."/>
            <person name="Yoon D.J."/>
        </authorList>
    </citation>
    <scope>NUCLEOTIDE SEQUENCE [LARGE SCALE GENOMIC DNA]</scope>
    <source>
        <strain evidence="2 3">KIGAM252</strain>
    </source>
</reference>
<dbReference type="CDD" id="cd00519">
    <property type="entry name" value="Lipase_3"/>
    <property type="match status" value="1"/>
</dbReference>
<dbReference type="Pfam" id="PF01764">
    <property type="entry name" value="Lipase_3"/>
    <property type="match status" value="1"/>
</dbReference>
<comment type="caution">
    <text evidence="2">The sequence shown here is derived from an EMBL/GenBank/DDBJ whole genome shotgun (WGS) entry which is preliminary data.</text>
</comment>
<sequence length="241" mass="26504">MDDLNKPDRKTAVLLADCCLLAYEGARNGGDFKAPEGFVKAASLRGNVLGQNEWIGFIIESDQHIIVSFRGSQSEPDWAATGDIEQVAYPYASAGLAHDGFLGIYQSFRTDLYKAIRNRSPRKSLYFTGHSLGAGIATLASLDAAENTVNPIIYMYNFGSPKTGNRRFVSSYSKSGIRYCRFVNREDLVPLLPPGKITDFSLGKNYYYAHLPNQCLFSLQTGTIAGNHSMATYYKAAAQLP</sequence>
<dbReference type="PANTHER" id="PTHR45856:SF24">
    <property type="entry name" value="FUNGAL LIPASE-LIKE DOMAIN-CONTAINING PROTEIN"/>
    <property type="match status" value="1"/>
</dbReference>
<dbReference type="InterPro" id="IPR029058">
    <property type="entry name" value="AB_hydrolase_fold"/>
</dbReference>
<dbReference type="EMBL" id="JAGVRK010000001">
    <property type="protein sequence ID" value="MBS2970189.1"/>
    <property type="molecule type" value="Genomic_DNA"/>
</dbReference>
<feature type="domain" description="Fungal lipase-type" evidence="1">
    <location>
        <begin position="66"/>
        <end position="194"/>
    </location>
</feature>